<gene>
    <name evidence="1" type="ORF">ACFP1K_37180</name>
</gene>
<reference evidence="2" key="1">
    <citation type="journal article" date="2019" name="Int. J. Syst. Evol. Microbiol.">
        <title>The Global Catalogue of Microorganisms (GCM) 10K type strain sequencing project: providing services to taxonomists for standard genome sequencing and annotation.</title>
        <authorList>
            <consortium name="The Broad Institute Genomics Platform"/>
            <consortium name="The Broad Institute Genome Sequencing Center for Infectious Disease"/>
            <person name="Wu L."/>
            <person name="Ma J."/>
        </authorList>
    </citation>
    <scope>NUCLEOTIDE SEQUENCE [LARGE SCALE GENOMIC DNA]</scope>
    <source>
        <strain evidence="2">JCM 30346</strain>
    </source>
</reference>
<name>A0ABW1NWX2_9ACTN</name>
<organism evidence="1 2">
    <name type="scientific">Sphaerisporangium aureirubrum</name>
    <dbReference type="NCBI Taxonomy" id="1544736"/>
    <lineage>
        <taxon>Bacteria</taxon>
        <taxon>Bacillati</taxon>
        <taxon>Actinomycetota</taxon>
        <taxon>Actinomycetes</taxon>
        <taxon>Streptosporangiales</taxon>
        <taxon>Streptosporangiaceae</taxon>
        <taxon>Sphaerisporangium</taxon>
    </lineage>
</organism>
<sequence length="125" mass="14564">MLGGPWSRKLYLLDEDVAISVVNRALLEVRRDLHIMERSTKASPDEYERTKALVNIGLSLSALLGQFSPRERRKRLFFVLVHEWKLATPAVREWMIRTLDDLGFDYKILDGTDLEVARRRIKPLT</sequence>
<evidence type="ECO:0000313" key="2">
    <source>
        <dbReference type="Proteomes" id="UP001596137"/>
    </source>
</evidence>
<protein>
    <submittedName>
        <fullName evidence="1">Uncharacterized protein</fullName>
    </submittedName>
</protein>
<accession>A0ABW1NWX2</accession>
<dbReference type="RefSeq" id="WP_380762426.1">
    <property type="nucleotide sequence ID" value="NZ_JBHSRF010000103.1"/>
</dbReference>
<keyword evidence="2" id="KW-1185">Reference proteome</keyword>
<dbReference type="EMBL" id="JBHSRF010000103">
    <property type="protein sequence ID" value="MFC6086847.1"/>
    <property type="molecule type" value="Genomic_DNA"/>
</dbReference>
<dbReference type="Proteomes" id="UP001596137">
    <property type="component" value="Unassembled WGS sequence"/>
</dbReference>
<evidence type="ECO:0000313" key="1">
    <source>
        <dbReference type="EMBL" id="MFC6086847.1"/>
    </source>
</evidence>
<comment type="caution">
    <text evidence="1">The sequence shown here is derived from an EMBL/GenBank/DDBJ whole genome shotgun (WGS) entry which is preliminary data.</text>
</comment>
<proteinExistence type="predicted"/>